<dbReference type="EMBL" id="FUEG01000001">
    <property type="protein sequence ID" value="SJK97129.1"/>
    <property type="molecule type" value="Genomic_DNA"/>
</dbReference>
<sequence>MGTNVSPDEWLSTGEYTHVVCVEIILQVWKHTRDQSTNTGLTEYMRTAETLLLEELPSRIITLTTPDRKALPLPSPDYLAIRAAFCRNAHMPGAVEYVREEEEIRVRVERMGHLAQDGSSTDIVTRYMAAAVQV</sequence>
<reference evidence="2" key="1">
    <citation type="journal article" date="2017" name="Nat. Ecol. Evol.">
        <title>Genome expansion and lineage-specific genetic innovations in the forest pathogenic fungi Armillaria.</title>
        <authorList>
            <person name="Sipos G."/>
            <person name="Prasanna A.N."/>
            <person name="Walter M.C."/>
            <person name="O'Connor E."/>
            <person name="Balint B."/>
            <person name="Krizsan K."/>
            <person name="Kiss B."/>
            <person name="Hess J."/>
            <person name="Varga T."/>
            <person name="Slot J."/>
            <person name="Riley R."/>
            <person name="Boka B."/>
            <person name="Rigling D."/>
            <person name="Barry K."/>
            <person name="Lee J."/>
            <person name="Mihaltcheva S."/>
            <person name="LaButti K."/>
            <person name="Lipzen A."/>
            <person name="Waldron R."/>
            <person name="Moloney N.M."/>
            <person name="Sperisen C."/>
            <person name="Kredics L."/>
            <person name="Vagvoelgyi C."/>
            <person name="Patrignani A."/>
            <person name="Fitzpatrick D."/>
            <person name="Nagy I."/>
            <person name="Doyle S."/>
            <person name="Anderson J.B."/>
            <person name="Grigoriev I.V."/>
            <person name="Gueldener U."/>
            <person name="Muensterkoetter M."/>
            <person name="Nagy L.G."/>
        </authorList>
    </citation>
    <scope>NUCLEOTIDE SEQUENCE [LARGE SCALE GENOMIC DNA]</scope>
    <source>
        <strain evidence="2">C18/9</strain>
    </source>
</reference>
<evidence type="ECO:0000313" key="1">
    <source>
        <dbReference type="EMBL" id="SJK97129.1"/>
    </source>
</evidence>
<protein>
    <submittedName>
        <fullName evidence="1">Uncharacterized protein</fullName>
    </submittedName>
</protein>
<gene>
    <name evidence="1" type="ORF">ARMOST_00380</name>
</gene>
<keyword evidence="2" id="KW-1185">Reference proteome</keyword>
<organism evidence="1 2">
    <name type="scientific">Armillaria ostoyae</name>
    <name type="common">Armillaria root rot fungus</name>
    <dbReference type="NCBI Taxonomy" id="47428"/>
    <lineage>
        <taxon>Eukaryota</taxon>
        <taxon>Fungi</taxon>
        <taxon>Dikarya</taxon>
        <taxon>Basidiomycota</taxon>
        <taxon>Agaricomycotina</taxon>
        <taxon>Agaricomycetes</taxon>
        <taxon>Agaricomycetidae</taxon>
        <taxon>Agaricales</taxon>
        <taxon>Marasmiineae</taxon>
        <taxon>Physalacriaceae</taxon>
        <taxon>Armillaria</taxon>
    </lineage>
</organism>
<evidence type="ECO:0000313" key="2">
    <source>
        <dbReference type="Proteomes" id="UP000219338"/>
    </source>
</evidence>
<dbReference type="AlphaFoldDB" id="A0A284QKY3"/>
<dbReference type="OrthoDB" id="2104739at2759"/>
<accession>A0A284QKY3</accession>
<dbReference type="Proteomes" id="UP000219338">
    <property type="component" value="Unassembled WGS sequence"/>
</dbReference>
<name>A0A284QKY3_ARMOS</name>
<proteinExistence type="predicted"/>